<evidence type="ECO:0000313" key="4">
    <source>
        <dbReference type="EMBL" id="KAE9387329.1"/>
    </source>
</evidence>
<comment type="subcellular location">
    <subcellularLocation>
        <location evidence="1">Cytoplasm</location>
    </subcellularLocation>
</comment>
<gene>
    <name evidence="4" type="ORF">BT96DRAFT_1080461</name>
</gene>
<dbReference type="GO" id="GO:0005737">
    <property type="term" value="C:cytoplasm"/>
    <property type="evidence" value="ECO:0007669"/>
    <property type="project" value="UniProtKB-SubCell"/>
</dbReference>
<evidence type="ECO:0000256" key="2">
    <source>
        <dbReference type="ARBA" id="ARBA00022490"/>
    </source>
</evidence>
<dbReference type="AlphaFoldDB" id="A0A6A4GNI8"/>
<keyword evidence="5" id="KW-1185">Reference proteome</keyword>
<evidence type="ECO:0000259" key="3">
    <source>
        <dbReference type="Pfam" id="PF13087"/>
    </source>
</evidence>
<keyword evidence="2" id="KW-0963">Cytoplasm</keyword>
<evidence type="ECO:0000256" key="1">
    <source>
        <dbReference type="ARBA" id="ARBA00004496"/>
    </source>
</evidence>
<dbReference type="InterPro" id="IPR041679">
    <property type="entry name" value="DNA2/NAM7-like_C"/>
</dbReference>
<dbReference type="EMBL" id="ML769808">
    <property type="protein sequence ID" value="KAE9387329.1"/>
    <property type="molecule type" value="Genomic_DNA"/>
</dbReference>
<dbReference type="Gene3D" id="3.40.50.300">
    <property type="entry name" value="P-loop containing nucleotide triphosphate hydrolases"/>
    <property type="match status" value="2"/>
</dbReference>
<sequence>MIVHQILRTQPEAHILLCAPSNPVTDTLAQRLGSSLKPGDMLRLNDQNRTFAEVPDQIRQFCYVENDRFAIPPWKSLMSYRVVVKSCLDANILVEALCTNSALCLLEEHTMLSLHPHRKTKHQVVPHWTHLLIDEAAQGLEPELLVPISVVLTKSETDHEENSQSSNTTPQLVLCGDPSQLGPIITSSEAPTHELDVSLLERLFDRPLYAEHADALHPRRHLPLTVGLLFPLQNYRSHPAILMPPSAMFYNDSLQPCASNGLISWAGLKNNKFPLTFLGCDTKEENLDERATWFNAGDRVVEVITSLMSEASKSFPPLRVDEIGVMAPWREQVWKIREKLRQASLSRVDVGTVEDYQGREKRVVIISCVRSSARFLKEDGQKGIGLVFEKKRMNVGITRAKELLVIIGNGNLLKCDPYWKGFLQFVSRNDLYVGPELSVEDDGAWITRLEYVAFQVYFFSAFLKVFYLFA</sequence>
<dbReference type="InterPro" id="IPR047187">
    <property type="entry name" value="SF1_C_Upf1"/>
</dbReference>
<protein>
    <recommendedName>
        <fullName evidence="3">DNA2/NAM7 helicase-like C-terminal domain-containing protein</fullName>
    </recommendedName>
</protein>
<dbReference type="Pfam" id="PF13087">
    <property type="entry name" value="AAA_12"/>
    <property type="match status" value="1"/>
</dbReference>
<name>A0A6A4GNI8_9AGAR</name>
<reference evidence="4" key="1">
    <citation type="journal article" date="2019" name="Environ. Microbiol.">
        <title>Fungal ecological strategies reflected in gene transcription - a case study of two litter decomposers.</title>
        <authorList>
            <person name="Barbi F."/>
            <person name="Kohler A."/>
            <person name="Barry K."/>
            <person name="Baskaran P."/>
            <person name="Daum C."/>
            <person name="Fauchery L."/>
            <person name="Ihrmark K."/>
            <person name="Kuo A."/>
            <person name="LaButti K."/>
            <person name="Lipzen A."/>
            <person name="Morin E."/>
            <person name="Grigoriev I.V."/>
            <person name="Henrissat B."/>
            <person name="Lindahl B."/>
            <person name="Martin F."/>
        </authorList>
    </citation>
    <scope>NUCLEOTIDE SEQUENCE</scope>
    <source>
        <strain evidence="4">JB14</strain>
    </source>
</reference>
<dbReference type="InterPro" id="IPR027417">
    <property type="entry name" value="P-loop_NTPase"/>
</dbReference>
<dbReference type="PANTHER" id="PTHR45418">
    <property type="entry name" value="CANCER/TESTIS ANTIGEN 55"/>
    <property type="match status" value="1"/>
</dbReference>
<feature type="domain" description="DNA2/NAM7 helicase-like C-terminal" evidence="3">
    <location>
        <begin position="233"/>
        <end position="410"/>
    </location>
</feature>
<proteinExistence type="predicted"/>
<dbReference type="OrthoDB" id="6513042at2759"/>
<dbReference type="SUPFAM" id="SSF52540">
    <property type="entry name" value="P-loop containing nucleoside triphosphate hydrolases"/>
    <property type="match status" value="1"/>
</dbReference>
<evidence type="ECO:0000313" key="5">
    <source>
        <dbReference type="Proteomes" id="UP000799118"/>
    </source>
</evidence>
<dbReference type="CDD" id="cd18808">
    <property type="entry name" value="SF1_C_Upf1"/>
    <property type="match status" value="1"/>
</dbReference>
<accession>A0A6A4GNI8</accession>
<organism evidence="4 5">
    <name type="scientific">Gymnopus androsaceus JB14</name>
    <dbReference type="NCBI Taxonomy" id="1447944"/>
    <lineage>
        <taxon>Eukaryota</taxon>
        <taxon>Fungi</taxon>
        <taxon>Dikarya</taxon>
        <taxon>Basidiomycota</taxon>
        <taxon>Agaricomycotina</taxon>
        <taxon>Agaricomycetes</taxon>
        <taxon>Agaricomycetidae</taxon>
        <taxon>Agaricales</taxon>
        <taxon>Marasmiineae</taxon>
        <taxon>Omphalotaceae</taxon>
        <taxon>Gymnopus</taxon>
    </lineage>
</organism>
<dbReference type="Proteomes" id="UP000799118">
    <property type="component" value="Unassembled WGS sequence"/>
</dbReference>
<dbReference type="PANTHER" id="PTHR45418:SF1">
    <property type="entry name" value="CANCER_TESTIS ANTIGEN 55"/>
    <property type="match status" value="1"/>
</dbReference>